<feature type="domain" description="Tip attachment protein J HDII-ins2" evidence="3">
    <location>
        <begin position="571"/>
        <end position="660"/>
    </location>
</feature>
<dbReference type="Proteomes" id="UP001411173">
    <property type="component" value="Unassembled WGS sequence"/>
</dbReference>
<organism evidence="4 5">
    <name type="scientific">Phytobacter palmae</name>
    <dbReference type="NCBI Taxonomy" id="1855371"/>
    <lineage>
        <taxon>Bacteria</taxon>
        <taxon>Pseudomonadati</taxon>
        <taxon>Pseudomonadota</taxon>
        <taxon>Gammaproteobacteria</taxon>
        <taxon>Enterobacterales</taxon>
        <taxon>Enterobacteriaceae</taxon>
        <taxon>Phytobacter</taxon>
    </lineage>
</organism>
<keyword evidence="2" id="KW-1133">Transmembrane helix</keyword>
<evidence type="ECO:0000256" key="2">
    <source>
        <dbReference type="SAM" id="Phobius"/>
    </source>
</evidence>
<evidence type="ECO:0000256" key="1">
    <source>
        <dbReference type="SAM" id="MobiDB-lite"/>
    </source>
</evidence>
<proteinExistence type="predicted"/>
<evidence type="ECO:0000259" key="3">
    <source>
        <dbReference type="Pfam" id="PF24801"/>
    </source>
</evidence>
<keyword evidence="2" id="KW-0812">Transmembrane</keyword>
<evidence type="ECO:0000313" key="4">
    <source>
        <dbReference type="EMBL" id="MEN0582261.1"/>
    </source>
</evidence>
<feature type="compositionally biased region" description="Low complexity" evidence="1">
    <location>
        <begin position="223"/>
        <end position="235"/>
    </location>
</feature>
<sequence length="1033" mass="110593">MTIRIYPSRLPGEPLETHAHKRMTIDRWLAENVPDYRIDMQHPITIDVDGVTVKPEQWAEFVIVRDSDVRIYPVPGEAVSAFMAAYGAYVALAVAVASVAFSLYMMSQLDSANQSAQNGDQLDLNPAKANTVKLGDPIREVFGKYRIYPDYVVQPVSRFDSADPEIFRTSMFLCLGVGNFSIPASGIRIGTTPVSSFGDDVSYTIYGPGATVSGDSRSENWWSSSEVGGTSSGSGLDTNSTAPGSIYASSDAVLFSGETITLIGVTNENDDDDDSSDDISVPSSWGAGTVLTVVAPESYVISSASGYSVIYGDLTELVPVVGMPVTLTFNDISYDLFIASYTAAIAPVPGVGGSAASIAASAAPTTYDFSTSSYTFTITWQGFTYTVNLVANYLNMSGLLNAITSALTGSGLVAVDNSGRVLIHEQSSPFTGGTIVNSTLPAAVFGSAPVNTPGTASSGGAAGVQAHITLAYTSATGKAFAGIPVGTQRLSIMYGTGQFVITAVDSSTITVNRLRNAADGGTEVDPTWPGFTDRTVLDATISGDNDAENWLGPFMACPDGETTTVIENNFIFPNGHIQYKNNGSSQPHNVHVLVQYRNAAVGGTWTQVSYDFKGETANGHGYTRRISGLASAQYEIRVRRTTKIGGAKTVNNLYWQALRSRLAKRPASYAGVTTIALTVRTGNRLASQSDRRVNLEVTRLYDGYASRSISGALMHVLDSLGMTNIDTSTINALESTYWTPRGETFDFSAGDDSTSALDILKTICNAGMGYFLLADGLASAGREGIKSWSGAITPQETTEDLQTAFSVPSQDDYDGVDVTYINGTTWAEETVQCRISGNPTPSKVESYKLDGVLDQDRAYRIGMRRLMKYQNQRLSFSTTTEMDALCYNYGDRLVLTDDIPGNDTISGLVTSASLAGSVLTLEVSEALDWTFSNPRVLLRLQDGSATPQLTPTRAGDNAIKVPLTSSLNYDEWIMDDPAVEPPRLVFYSSDEDVYNATVTEIAPQTDGTCNVTLSEYNESFYAYDDATYPGDVS</sequence>
<name>A0ABU9VEW1_9ENTR</name>
<keyword evidence="5" id="KW-1185">Reference proteome</keyword>
<protein>
    <submittedName>
        <fullName evidence="4">Host specificity factor TipJ family phage tail protein</fullName>
    </submittedName>
</protein>
<comment type="caution">
    <text evidence="4">The sequence shown here is derived from an EMBL/GenBank/DDBJ whole genome shotgun (WGS) entry which is preliminary data.</text>
</comment>
<dbReference type="Pfam" id="PF24801">
    <property type="entry name" value="FNIII-A_GpJ"/>
    <property type="match status" value="1"/>
</dbReference>
<dbReference type="NCBIfam" id="NF040662">
    <property type="entry name" value="attach_TipJ_rel"/>
    <property type="match status" value="1"/>
</dbReference>
<feature type="transmembrane region" description="Helical" evidence="2">
    <location>
        <begin position="86"/>
        <end position="106"/>
    </location>
</feature>
<accession>A0ABU9VEW1</accession>
<dbReference type="InterPro" id="IPR055385">
    <property type="entry name" value="GpJ_HDII-ins2"/>
</dbReference>
<reference evidence="4 5" key="1">
    <citation type="submission" date="2024-02" db="EMBL/GenBank/DDBJ databases">
        <title>Whole genome of MDR Enterobacteriaceae from southern Thailand.</title>
        <authorList>
            <person name="Surachat K."/>
        </authorList>
    </citation>
    <scope>NUCLEOTIDE SEQUENCE [LARGE SCALE GENOMIC DNA]</scope>
    <source>
        <strain evidence="4 5">PSU_29</strain>
    </source>
</reference>
<dbReference type="RefSeq" id="WP_343194996.1">
    <property type="nucleotide sequence ID" value="NZ_JBCIVJ010000044.1"/>
</dbReference>
<keyword evidence="2" id="KW-0472">Membrane</keyword>
<gene>
    <name evidence="4" type="ORF">AAIG39_25155</name>
</gene>
<feature type="region of interest" description="Disordered" evidence="1">
    <location>
        <begin position="217"/>
        <end position="236"/>
    </location>
</feature>
<evidence type="ECO:0000313" key="5">
    <source>
        <dbReference type="Proteomes" id="UP001411173"/>
    </source>
</evidence>
<dbReference type="EMBL" id="JBCIVJ010000044">
    <property type="protein sequence ID" value="MEN0582261.1"/>
    <property type="molecule type" value="Genomic_DNA"/>
</dbReference>